<dbReference type="InterPro" id="IPR032710">
    <property type="entry name" value="NTF2-like_dom_sf"/>
</dbReference>
<evidence type="ECO:0000313" key="6">
    <source>
        <dbReference type="EMBL" id="KWS05734.1"/>
    </source>
</evidence>
<dbReference type="GO" id="GO:0005737">
    <property type="term" value="C:cytoplasm"/>
    <property type="evidence" value="ECO:0007669"/>
    <property type="project" value="TreeGrafter"/>
</dbReference>
<dbReference type="GO" id="GO:0019172">
    <property type="term" value="F:glyoxalase III activity"/>
    <property type="evidence" value="ECO:0007669"/>
    <property type="project" value="TreeGrafter"/>
</dbReference>
<feature type="chain" id="PRO_5007131814" evidence="4">
    <location>
        <begin position="26"/>
        <end position="389"/>
    </location>
</feature>
<dbReference type="Gene3D" id="3.40.50.880">
    <property type="match status" value="1"/>
</dbReference>
<dbReference type="AlphaFoldDB" id="A0A108UAV8"/>
<dbReference type="InterPro" id="IPR002818">
    <property type="entry name" value="DJ-1/PfpI"/>
</dbReference>
<dbReference type="SUPFAM" id="SSF54427">
    <property type="entry name" value="NTF2-like"/>
    <property type="match status" value="1"/>
</dbReference>
<evidence type="ECO:0000256" key="2">
    <source>
        <dbReference type="ARBA" id="ARBA00023239"/>
    </source>
</evidence>
<name>A0A108UAV8_9GAMM</name>
<feature type="signal peptide" evidence="4">
    <location>
        <begin position="1"/>
        <end position="25"/>
    </location>
</feature>
<accession>A0A108UAV8</accession>
<dbReference type="InterPro" id="IPR050325">
    <property type="entry name" value="Prot/Nucl_acid_deglycase"/>
</dbReference>
<sequence length="389" mass="42576">MYIVRFLRCLVLLLVGLATVTHARAADEDLERVAITRALTDYIDGSAHARPEQLRRAFHPDARLLLSRPGTAYWPVSVDEYVGWFSGAKAGQPTGRIGNVLSIDVEADTATVKAEILVPSQGARFIDLFLLRKLDAQWKIVAKTATREPSRRSADRVLFVLSSAKFHGASRLPAGVSFGEVVEAWDAFRAAGLTVDFVSPEGNAAPINVTEAGEFRSRFYDADLMYALEHTHAPSQIDPARYRAVYFVGGSNAIYGVPENSRLQDIARHVYERNGGVVSAVCHGTAGLVNLKLSDGSYLIGGKRVSGYPEEFERQDAAYFKEFPFLIRKTVESRGGTFLTSARDQGYVVVDGRLVTGQNYLSAKQVAQAVVAILRKPADQQPKQAAEKG</sequence>
<dbReference type="InterPro" id="IPR039437">
    <property type="entry name" value="FrzH/put_lumazine-bd"/>
</dbReference>
<dbReference type="GO" id="GO:0019243">
    <property type="term" value="P:methylglyoxal catabolic process to D-lactate via S-lactoyl-glutathione"/>
    <property type="evidence" value="ECO:0007669"/>
    <property type="project" value="TreeGrafter"/>
</dbReference>
<dbReference type="Pfam" id="PF12893">
    <property type="entry name" value="Lumazine_bd_2"/>
    <property type="match status" value="1"/>
</dbReference>
<organism evidence="6 7">
    <name type="scientific">Lysobacter capsici AZ78</name>
    <dbReference type="NCBI Taxonomy" id="1444315"/>
    <lineage>
        <taxon>Bacteria</taxon>
        <taxon>Pseudomonadati</taxon>
        <taxon>Pseudomonadota</taxon>
        <taxon>Gammaproteobacteria</taxon>
        <taxon>Lysobacterales</taxon>
        <taxon>Lysobacteraceae</taxon>
        <taxon>Lysobacter</taxon>
    </lineage>
</organism>
<protein>
    <submittedName>
        <fullName evidence="6">ThiJ/PfpI family protein</fullName>
    </submittedName>
</protein>
<gene>
    <name evidence="6" type="ORF">AZ78_3286</name>
</gene>
<reference evidence="6 7" key="1">
    <citation type="journal article" date="2014" name="Genome Announc.">
        <title>Draft Genome Sequence of Lysobacter capsici AZ78, a Bacterium Antagonistic to Plant-Pathogenic Oomycetes.</title>
        <authorList>
            <person name="Puopolo G."/>
            <person name="Sonego P."/>
            <person name="Engelen K."/>
            <person name="Pertot I."/>
        </authorList>
    </citation>
    <scope>NUCLEOTIDE SEQUENCE [LARGE SCALE GENOMIC DNA]</scope>
    <source>
        <strain evidence="6 7">AZ78</strain>
    </source>
</reference>
<dbReference type="OrthoDB" id="9792284at2"/>
<dbReference type="Gene3D" id="3.10.450.50">
    <property type="match status" value="1"/>
</dbReference>
<dbReference type="EMBL" id="JAJA02000001">
    <property type="protein sequence ID" value="KWS05734.1"/>
    <property type="molecule type" value="Genomic_DNA"/>
</dbReference>
<keyword evidence="2" id="KW-0456">Lyase</keyword>
<evidence type="ECO:0000259" key="5">
    <source>
        <dbReference type="Pfam" id="PF01965"/>
    </source>
</evidence>
<keyword evidence="7" id="KW-1185">Reference proteome</keyword>
<dbReference type="SUPFAM" id="SSF52317">
    <property type="entry name" value="Class I glutamine amidotransferase-like"/>
    <property type="match status" value="1"/>
</dbReference>
<comment type="caution">
    <text evidence="6">The sequence shown here is derived from an EMBL/GenBank/DDBJ whole genome shotgun (WGS) entry which is preliminary data.</text>
</comment>
<keyword evidence="4" id="KW-0732">Signal</keyword>
<dbReference type="RefSeq" id="WP_082723673.1">
    <property type="nucleotide sequence ID" value="NZ_JAJA02000001.1"/>
</dbReference>
<dbReference type="PANTHER" id="PTHR48094">
    <property type="entry name" value="PROTEIN/NUCLEIC ACID DEGLYCASE DJ-1-RELATED"/>
    <property type="match status" value="1"/>
</dbReference>
<proteinExistence type="inferred from homology"/>
<comment type="similarity">
    <text evidence="3">Belongs to the peptidase C56 family. HSP31-like subfamily.</text>
</comment>
<evidence type="ECO:0000313" key="7">
    <source>
        <dbReference type="Proteomes" id="UP000023435"/>
    </source>
</evidence>
<dbReference type="InterPro" id="IPR029062">
    <property type="entry name" value="Class_I_gatase-like"/>
</dbReference>
<feature type="domain" description="DJ-1/PfpI" evidence="5">
    <location>
        <begin position="179"/>
        <end position="371"/>
    </location>
</feature>
<dbReference type="PANTHER" id="PTHR48094:SF11">
    <property type="entry name" value="GLUTATHIONE-INDEPENDENT GLYOXALASE HSP31-RELATED"/>
    <property type="match status" value="1"/>
</dbReference>
<dbReference type="Pfam" id="PF01965">
    <property type="entry name" value="DJ-1_PfpI"/>
    <property type="match status" value="1"/>
</dbReference>
<evidence type="ECO:0000256" key="4">
    <source>
        <dbReference type="SAM" id="SignalP"/>
    </source>
</evidence>
<dbReference type="Proteomes" id="UP000023435">
    <property type="component" value="Unassembled WGS sequence"/>
</dbReference>
<keyword evidence="1" id="KW-0346">Stress response</keyword>
<evidence type="ECO:0000256" key="1">
    <source>
        <dbReference type="ARBA" id="ARBA00023016"/>
    </source>
</evidence>
<dbReference type="CDD" id="cd03141">
    <property type="entry name" value="GATase1_Hsp31_like"/>
    <property type="match status" value="1"/>
</dbReference>
<evidence type="ECO:0000256" key="3">
    <source>
        <dbReference type="ARBA" id="ARBA00038493"/>
    </source>
</evidence>